<dbReference type="GeneTree" id="ENSGT00940000157051"/>
<dbReference type="SUPFAM" id="SSF53383">
    <property type="entry name" value="PLP-dependent transferases"/>
    <property type="match status" value="1"/>
</dbReference>
<protein>
    <submittedName>
        <fullName evidence="2">Molybdenum cofactor sulfurase</fullName>
    </submittedName>
</protein>
<dbReference type="PANTHER" id="PTHR14237:SF80">
    <property type="entry name" value="MOLYBDENUM COFACTOR SULFURASE"/>
    <property type="match status" value="1"/>
</dbReference>
<sequence length="579" mass="63979">KPITLTMKPTPGMHAVFSDPAKNQLSSYLCVWFGFRVLQHFNTSNEEYAVVFTSGATAALKLVAETFPWTRDIGQNLDSVFCYLTDNHTSVVGMRVVATAFGASCIPVRPEDIEKLSIAHCDDGQKINTHHLFCFPAQSNFTGRKYPLNWVQAVQENRFIWGLPPGCWHVLLDAASFVGTSPLDLAQYPADLVTISFYKIFGFPTGLGALLVRQPCWSLLQKAYFGGGTVAAYLPSHDFCVPPPSINSLGCILSGLGVENFAKLYGIQLRTGCFCNTGTCQAQLGLSDCDIKTNLEAGHVCGDLVDLVNGRPTGAVRISLGYMSTCEDVHAFLDFVVNCFVKRSQLAGVVFPTLPNTRPFESNDLDASQTETSLPFEKPQRNTRPILTNIFVYPIKSCAPIEVFYFPQKSCTPHCTLVFFLSHLLFSLAISGANQACVYSQAMPPRLIIVQPGLKVAWKDCGKEAADWLSEFLGRSYRLVQQDQNSDRAVGSLPCNLSLANEAQYLLLNRASVIQSPQKGFTVKTLLSRFRGNFIIDKVPAFEEDSWKAVDIGSFKFLIRTPIGQTHMMEHRVPAFQNK</sequence>
<dbReference type="Proteomes" id="UP000694388">
    <property type="component" value="Unplaced"/>
</dbReference>
<dbReference type="Gene3D" id="3.90.1150.10">
    <property type="entry name" value="Aspartate Aminotransferase, domain 1"/>
    <property type="match status" value="1"/>
</dbReference>
<dbReference type="Ensembl" id="ENSEBUT00000005608.1">
    <property type="protein sequence ID" value="ENSEBUP00000005170.1"/>
    <property type="gene ID" value="ENSEBUG00000003525.1"/>
</dbReference>
<reference evidence="2" key="1">
    <citation type="submission" date="2025-08" db="UniProtKB">
        <authorList>
            <consortium name="Ensembl"/>
        </authorList>
    </citation>
    <scope>IDENTIFICATION</scope>
</reference>
<evidence type="ECO:0000313" key="2">
    <source>
        <dbReference type="Ensembl" id="ENSEBUP00000005170.1"/>
    </source>
</evidence>
<dbReference type="InterPro" id="IPR015422">
    <property type="entry name" value="PyrdxlP-dep_Trfase_small"/>
</dbReference>
<dbReference type="InterPro" id="IPR000192">
    <property type="entry name" value="Aminotrans_V_dom"/>
</dbReference>
<dbReference type="OMA" id="CEINSDW"/>
<name>A0A8C4NFF3_EPTBU</name>
<evidence type="ECO:0000259" key="1">
    <source>
        <dbReference type="Pfam" id="PF00266"/>
    </source>
</evidence>
<keyword evidence="3" id="KW-1185">Reference proteome</keyword>
<accession>A0A8C4NFF3</accession>
<proteinExistence type="predicted"/>
<organism evidence="2 3">
    <name type="scientific">Eptatretus burgeri</name>
    <name type="common">Inshore hagfish</name>
    <dbReference type="NCBI Taxonomy" id="7764"/>
    <lineage>
        <taxon>Eukaryota</taxon>
        <taxon>Metazoa</taxon>
        <taxon>Chordata</taxon>
        <taxon>Craniata</taxon>
        <taxon>Vertebrata</taxon>
        <taxon>Cyclostomata</taxon>
        <taxon>Myxini</taxon>
        <taxon>Myxiniformes</taxon>
        <taxon>Myxinidae</taxon>
        <taxon>Eptatretinae</taxon>
        <taxon>Eptatretus</taxon>
    </lineage>
</organism>
<evidence type="ECO:0000313" key="3">
    <source>
        <dbReference type="Proteomes" id="UP000694388"/>
    </source>
</evidence>
<dbReference type="Gene3D" id="3.40.640.10">
    <property type="entry name" value="Type I PLP-dependent aspartate aminotransferase-like (Major domain)"/>
    <property type="match status" value="1"/>
</dbReference>
<dbReference type="InterPro" id="IPR015424">
    <property type="entry name" value="PyrdxlP-dep_Trfase"/>
</dbReference>
<dbReference type="PANTHER" id="PTHR14237">
    <property type="entry name" value="MOLYBDOPTERIN COFACTOR SULFURASE MOSC"/>
    <property type="match status" value="1"/>
</dbReference>
<feature type="domain" description="Aminotransferase class V" evidence="1">
    <location>
        <begin position="43"/>
        <end position="232"/>
    </location>
</feature>
<dbReference type="SUPFAM" id="SSF141673">
    <property type="entry name" value="MOSC N-terminal domain-like"/>
    <property type="match status" value="1"/>
</dbReference>
<dbReference type="AlphaFoldDB" id="A0A8C4NFF3"/>
<dbReference type="Pfam" id="PF00266">
    <property type="entry name" value="Aminotran_5"/>
    <property type="match status" value="1"/>
</dbReference>
<reference evidence="2" key="2">
    <citation type="submission" date="2025-09" db="UniProtKB">
        <authorList>
            <consortium name="Ensembl"/>
        </authorList>
    </citation>
    <scope>IDENTIFICATION</scope>
</reference>
<dbReference type="InterPro" id="IPR015421">
    <property type="entry name" value="PyrdxlP-dep_Trfase_major"/>
</dbReference>